<dbReference type="Proteomes" id="UP000225889">
    <property type="component" value="Unassembled WGS sequence"/>
</dbReference>
<dbReference type="RefSeq" id="WP_099391663.1">
    <property type="nucleotide sequence ID" value="NZ_PDYF01000010.1"/>
</dbReference>
<feature type="coiled-coil region" evidence="1">
    <location>
        <begin position="135"/>
        <end position="169"/>
    </location>
</feature>
<gene>
    <name evidence="2" type="ORF">CSX01_05155</name>
</gene>
<sequence>MNDEIEIIKKQLPDMAGILNAIPGERFEIKGAQTLLIVQRRMEDTELQRELSVYTHLFSKEGSPGVTELSNAAVSFVKIKTLCEAGKTDFDQVSIRELIKEFHAQKTKVVNIIHLSKVNALTAEDYQKEVIQKTLDKSEKYLKAFEDEIKRAEKKIEKEPESLIKAKEEVIPSEEEEVKPLKPKRNVFSEIVEKLAGFFESIRHKREVKSLLKEEEGKLADSRCEEIPFYDGALKYTESHVCKDIPEFSIFLRKGNVYFGYTRNATAGVYDNRDQSLLELMNVSKDFIQFLTTDLLSGEYILKPFEDSEKKAMQLYFNYICVCFEKHIGKKLSVQEYLHFKDYYNRLVLMMFDLEEKERSDYYRALAVADSYVGYMKGYDLTVSDDKEDIIRNIIAGKSLNYVGDLELILENHVVCDEAREKLLELSESIRYFHGMVETVEVETSIQENPVDFKGAKIVVEVLDEAGRLSDEALFSSDNLEIAVTDYLRKDVPLKRIGIEKEGVRTYFFTGKTGAMSISAITNDVRNAWIEEERTYFEAIEQKLNQTMIRIGGYAI</sequence>
<dbReference type="EMBL" id="PDYF01000010">
    <property type="protein sequence ID" value="PHU35354.1"/>
    <property type="molecule type" value="Genomic_DNA"/>
</dbReference>
<proteinExistence type="predicted"/>
<evidence type="ECO:0000313" key="2">
    <source>
        <dbReference type="EMBL" id="PHU35354.1"/>
    </source>
</evidence>
<organism evidence="2 3">
    <name type="scientific">Pseudobutyrivibrio ruminis</name>
    <dbReference type="NCBI Taxonomy" id="46206"/>
    <lineage>
        <taxon>Bacteria</taxon>
        <taxon>Bacillati</taxon>
        <taxon>Bacillota</taxon>
        <taxon>Clostridia</taxon>
        <taxon>Lachnospirales</taxon>
        <taxon>Lachnospiraceae</taxon>
        <taxon>Pseudobutyrivibrio</taxon>
    </lineage>
</organism>
<keyword evidence="1" id="KW-0175">Coiled coil</keyword>
<dbReference type="AlphaFoldDB" id="A0A2G3DWI3"/>
<reference evidence="2 3" key="1">
    <citation type="submission" date="2017-10" db="EMBL/GenBank/DDBJ databases">
        <title>Resolving the taxonomy of Roseburia spp., Eubacterium rectale and Agathobacter spp. through phylogenomic analysis.</title>
        <authorList>
            <person name="Sheridan P.O."/>
            <person name="Walker A.W."/>
            <person name="Duncan S.H."/>
            <person name="Scott K.P."/>
            <person name="Toole P.W.O."/>
            <person name="Luis P."/>
            <person name="Flint H.J."/>
        </authorList>
    </citation>
    <scope>NUCLEOTIDE SEQUENCE [LARGE SCALE GENOMIC DNA]</scope>
    <source>
        <strain evidence="2 3">JK626</strain>
    </source>
</reference>
<reference evidence="2 3" key="2">
    <citation type="submission" date="2017-10" db="EMBL/GenBank/DDBJ databases">
        <authorList>
            <person name="Banno H."/>
            <person name="Chua N.-H."/>
        </authorList>
    </citation>
    <scope>NUCLEOTIDE SEQUENCE [LARGE SCALE GENOMIC DNA]</scope>
    <source>
        <strain evidence="2 3">JK626</strain>
    </source>
</reference>
<name>A0A2G3DWI3_9FIRM</name>
<evidence type="ECO:0000256" key="1">
    <source>
        <dbReference type="SAM" id="Coils"/>
    </source>
</evidence>
<accession>A0A2G3DWI3</accession>
<evidence type="ECO:0000313" key="3">
    <source>
        <dbReference type="Proteomes" id="UP000225889"/>
    </source>
</evidence>
<protein>
    <submittedName>
        <fullName evidence="2">Uncharacterized protein</fullName>
    </submittedName>
</protein>
<comment type="caution">
    <text evidence="2">The sequence shown here is derived from an EMBL/GenBank/DDBJ whole genome shotgun (WGS) entry which is preliminary data.</text>
</comment>